<proteinExistence type="predicted"/>
<dbReference type="Proteomes" id="UP000308768">
    <property type="component" value="Unassembled WGS sequence"/>
</dbReference>
<keyword evidence="2" id="KW-1185">Reference proteome</keyword>
<organism evidence="1 2">
    <name type="scientific">Cryomyces minteri</name>
    <dbReference type="NCBI Taxonomy" id="331657"/>
    <lineage>
        <taxon>Eukaryota</taxon>
        <taxon>Fungi</taxon>
        <taxon>Dikarya</taxon>
        <taxon>Ascomycota</taxon>
        <taxon>Pezizomycotina</taxon>
        <taxon>Dothideomycetes</taxon>
        <taxon>Dothideomycetes incertae sedis</taxon>
        <taxon>Cryomyces</taxon>
    </lineage>
</organism>
<sequence>MTVTASTEYELAFRGLFARTVEVNITRMAVSSEPPSEPLLPSSCRLAASNPTIEQQCNHLLYELPADLRAKSLEHVLASGRSVSCKHFFVHKELILAPLRVCRALRVEAIPIFFNTRVFQFKTRERSSLDSYNHGGTTIPEKTILLPPIYVRSYIRNIELLLSVPKNTWASYNVDGRNCADLDEHWLDPLILLSNLGFVSLRTVRVEMKAAEHWNKPDNEHCTSSTATKERRVERKAFFVDFVTGFLRETRIRAEMFKIVRMKDKEVAKAFEDAVVCYQ</sequence>
<evidence type="ECO:0000313" key="2">
    <source>
        <dbReference type="Proteomes" id="UP000308768"/>
    </source>
</evidence>
<evidence type="ECO:0000313" key="1">
    <source>
        <dbReference type="EMBL" id="TKA81422.1"/>
    </source>
</evidence>
<accession>A0A4U0XUE4</accession>
<reference evidence="1 2" key="1">
    <citation type="submission" date="2017-03" db="EMBL/GenBank/DDBJ databases">
        <title>Genomes of endolithic fungi from Antarctica.</title>
        <authorList>
            <person name="Coleine C."/>
            <person name="Masonjones S."/>
            <person name="Stajich J.E."/>
        </authorList>
    </citation>
    <scope>NUCLEOTIDE SEQUENCE [LARGE SCALE GENOMIC DNA]</scope>
    <source>
        <strain evidence="1 2">CCFEE 5187</strain>
    </source>
</reference>
<comment type="caution">
    <text evidence="1">The sequence shown here is derived from an EMBL/GenBank/DDBJ whole genome shotgun (WGS) entry which is preliminary data.</text>
</comment>
<dbReference type="EMBL" id="NAJN01000025">
    <property type="protein sequence ID" value="TKA81422.1"/>
    <property type="molecule type" value="Genomic_DNA"/>
</dbReference>
<evidence type="ECO:0008006" key="3">
    <source>
        <dbReference type="Google" id="ProtNLM"/>
    </source>
</evidence>
<dbReference type="AlphaFoldDB" id="A0A4U0XUE4"/>
<gene>
    <name evidence="1" type="ORF">B0A49_00662</name>
</gene>
<name>A0A4U0XUE4_9PEZI</name>
<protein>
    <recommendedName>
        <fullName evidence="3">F-box domain-containing protein</fullName>
    </recommendedName>
</protein>